<evidence type="ECO:0000256" key="2">
    <source>
        <dbReference type="SAM" id="MobiDB-lite"/>
    </source>
</evidence>
<dbReference type="OrthoDB" id="1939383at2759"/>
<feature type="domain" description="CCHC-type" evidence="3">
    <location>
        <begin position="55"/>
        <end position="68"/>
    </location>
</feature>
<dbReference type="EMBL" id="JXTC01000190">
    <property type="protein sequence ID" value="PON82634.1"/>
    <property type="molecule type" value="Genomic_DNA"/>
</dbReference>
<evidence type="ECO:0000313" key="4">
    <source>
        <dbReference type="EMBL" id="PON82634.1"/>
    </source>
</evidence>
<organism evidence="4 5">
    <name type="scientific">Trema orientale</name>
    <name type="common">Charcoal tree</name>
    <name type="synonym">Celtis orientalis</name>
    <dbReference type="NCBI Taxonomy" id="63057"/>
    <lineage>
        <taxon>Eukaryota</taxon>
        <taxon>Viridiplantae</taxon>
        <taxon>Streptophyta</taxon>
        <taxon>Embryophyta</taxon>
        <taxon>Tracheophyta</taxon>
        <taxon>Spermatophyta</taxon>
        <taxon>Magnoliopsida</taxon>
        <taxon>eudicotyledons</taxon>
        <taxon>Gunneridae</taxon>
        <taxon>Pentapetalae</taxon>
        <taxon>rosids</taxon>
        <taxon>fabids</taxon>
        <taxon>Rosales</taxon>
        <taxon>Cannabaceae</taxon>
        <taxon>Trema</taxon>
    </lineage>
</organism>
<dbReference type="Proteomes" id="UP000237000">
    <property type="component" value="Unassembled WGS sequence"/>
</dbReference>
<protein>
    <submittedName>
        <fullName evidence="4">Zinc finger, CCHC-type</fullName>
    </submittedName>
</protein>
<dbReference type="GO" id="GO:0003676">
    <property type="term" value="F:nucleic acid binding"/>
    <property type="evidence" value="ECO:0007669"/>
    <property type="project" value="InterPro"/>
</dbReference>
<feature type="region of interest" description="Disordered" evidence="2">
    <location>
        <begin position="78"/>
        <end position="115"/>
    </location>
</feature>
<keyword evidence="1" id="KW-0479">Metal-binding</keyword>
<comment type="caution">
    <text evidence="4">The sequence shown here is derived from an EMBL/GenBank/DDBJ whole genome shotgun (WGS) entry which is preliminary data.</text>
</comment>
<keyword evidence="1" id="KW-0863">Zinc-finger</keyword>
<reference evidence="5" key="1">
    <citation type="submission" date="2016-06" db="EMBL/GenBank/DDBJ databases">
        <title>Parallel loss of symbiosis genes in relatives of nitrogen-fixing non-legume Parasponia.</title>
        <authorList>
            <person name="Van Velzen R."/>
            <person name="Holmer R."/>
            <person name="Bu F."/>
            <person name="Rutten L."/>
            <person name="Van Zeijl A."/>
            <person name="Liu W."/>
            <person name="Santuari L."/>
            <person name="Cao Q."/>
            <person name="Sharma T."/>
            <person name="Shen D."/>
            <person name="Roswanjaya Y."/>
            <person name="Wardhani T."/>
            <person name="Kalhor M.S."/>
            <person name="Jansen J."/>
            <person name="Van den Hoogen J."/>
            <person name="Gungor B."/>
            <person name="Hartog M."/>
            <person name="Hontelez J."/>
            <person name="Verver J."/>
            <person name="Yang W.-C."/>
            <person name="Schijlen E."/>
            <person name="Repin R."/>
            <person name="Schilthuizen M."/>
            <person name="Schranz E."/>
            <person name="Heidstra R."/>
            <person name="Miyata K."/>
            <person name="Fedorova E."/>
            <person name="Kohlen W."/>
            <person name="Bisseling T."/>
            <person name="Smit S."/>
            <person name="Geurts R."/>
        </authorList>
    </citation>
    <scope>NUCLEOTIDE SEQUENCE [LARGE SCALE GENOMIC DNA]</scope>
    <source>
        <strain evidence="5">cv. RG33-2</strain>
    </source>
</reference>
<keyword evidence="1" id="KW-0862">Zinc</keyword>
<feature type="region of interest" description="Disordered" evidence="2">
    <location>
        <begin position="1"/>
        <end position="46"/>
    </location>
</feature>
<dbReference type="InParanoid" id="A0A2P5EAU4"/>
<name>A0A2P5EAU4_TREOI</name>
<dbReference type="InterPro" id="IPR001878">
    <property type="entry name" value="Znf_CCHC"/>
</dbReference>
<evidence type="ECO:0000259" key="3">
    <source>
        <dbReference type="PROSITE" id="PS50158"/>
    </source>
</evidence>
<proteinExistence type="predicted"/>
<sequence length="115" mass="12888">MVGPEQWPNLGQNPLVPPKSKNQPGRPKKARRREASEPPAPGAKKVRRFGMAMHCIRCGLSGHNKRKCCAALTREQEGKYKEKLQKQKRKEVKIKTKGTSSRARRASNEVGNSSK</sequence>
<dbReference type="PROSITE" id="PS50158">
    <property type="entry name" value="ZF_CCHC"/>
    <property type="match status" value="1"/>
</dbReference>
<dbReference type="GO" id="GO:0008270">
    <property type="term" value="F:zinc ion binding"/>
    <property type="evidence" value="ECO:0007669"/>
    <property type="project" value="UniProtKB-KW"/>
</dbReference>
<keyword evidence="5" id="KW-1185">Reference proteome</keyword>
<gene>
    <name evidence="4" type="ORF">TorRG33x02_215630</name>
</gene>
<evidence type="ECO:0000256" key="1">
    <source>
        <dbReference type="PROSITE-ProRule" id="PRU00047"/>
    </source>
</evidence>
<accession>A0A2P5EAU4</accession>
<evidence type="ECO:0000313" key="5">
    <source>
        <dbReference type="Proteomes" id="UP000237000"/>
    </source>
</evidence>
<dbReference type="AlphaFoldDB" id="A0A2P5EAU4"/>
<feature type="compositionally biased region" description="Basic residues" evidence="2">
    <location>
        <begin position="86"/>
        <end position="96"/>
    </location>
</feature>